<evidence type="ECO:0000313" key="7">
    <source>
        <dbReference type="Proteomes" id="UP000504640"/>
    </source>
</evidence>
<evidence type="ECO:0000256" key="4">
    <source>
        <dbReference type="ARBA" id="ARBA00022729"/>
    </source>
</evidence>
<protein>
    <recommendedName>
        <fullName evidence="6">Beta-microseminoprotein</fullName>
    </recommendedName>
</protein>
<dbReference type="Proteomes" id="UP000504640">
    <property type="component" value="Unplaced"/>
</dbReference>
<name>A0A6J3HDX0_SAPAP</name>
<dbReference type="Pfam" id="PF05825">
    <property type="entry name" value="PSP94"/>
    <property type="match status" value="1"/>
</dbReference>
<proteinExistence type="inferred from homology"/>
<accession>A0A6J3HDX0</accession>
<evidence type="ECO:0000256" key="3">
    <source>
        <dbReference type="ARBA" id="ARBA00022525"/>
    </source>
</evidence>
<keyword evidence="7" id="KW-1185">Reference proteome</keyword>
<evidence type="ECO:0000256" key="5">
    <source>
        <dbReference type="ARBA" id="ARBA00023157"/>
    </source>
</evidence>
<gene>
    <name evidence="8" type="primary">LOC116546621</name>
</gene>
<sequence length="119" mass="13432">PFFTLQNVLLGGLVIFATFVTLCNASCYFIPNKVVPGETIKECTDLNGNNHPINSRWRTDNCERCGCGEKRISCCSLVVIPVSYDREKCQKIFKKESCKYTVVEKKDPNKTCDVSGWIL</sequence>
<feature type="chain" id="PRO_5027166587" description="Beta-microseminoprotein" evidence="6">
    <location>
        <begin position="26"/>
        <end position="119"/>
    </location>
</feature>
<evidence type="ECO:0000256" key="1">
    <source>
        <dbReference type="ARBA" id="ARBA00004613"/>
    </source>
</evidence>
<feature type="non-terminal residue" evidence="8">
    <location>
        <position position="1"/>
    </location>
</feature>
<evidence type="ECO:0000313" key="8">
    <source>
        <dbReference type="RefSeq" id="XP_032128703.1"/>
    </source>
</evidence>
<dbReference type="PANTHER" id="PTHR10500:SF8">
    <property type="entry name" value="BETA-MICROSEMINOPROTEIN"/>
    <property type="match status" value="1"/>
</dbReference>
<keyword evidence="4 6" id="KW-0732">Signal</keyword>
<dbReference type="PANTHER" id="PTHR10500">
    <property type="entry name" value="BETA-MICROSEMINOPROTEIN"/>
    <property type="match status" value="1"/>
</dbReference>
<dbReference type="FunFam" id="2.10.70.10:FF:000137">
    <property type="entry name" value="Beta-microseminoprotein"/>
    <property type="match status" value="1"/>
</dbReference>
<keyword evidence="3 6" id="KW-0964">Secreted</keyword>
<dbReference type="Gene3D" id="2.20.25.590">
    <property type="match status" value="1"/>
</dbReference>
<reference evidence="8" key="1">
    <citation type="submission" date="2025-08" db="UniProtKB">
        <authorList>
            <consortium name="RefSeq"/>
        </authorList>
    </citation>
    <scope>IDENTIFICATION</scope>
    <source>
        <tissue evidence="8">Blood</tissue>
    </source>
</reference>
<dbReference type="AlphaFoldDB" id="A0A6J3HDX0"/>
<feature type="signal peptide" evidence="6">
    <location>
        <begin position="1"/>
        <end position="25"/>
    </location>
</feature>
<dbReference type="RefSeq" id="XP_032128703.1">
    <property type="nucleotide sequence ID" value="XM_032272812.1"/>
</dbReference>
<keyword evidence="5" id="KW-1015">Disulfide bond</keyword>
<evidence type="ECO:0000256" key="6">
    <source>
        <dbReference type="RuleBase" id="RU364124"/>
    </source>
</evidence>
<dbReference type="Gene3D" id="2.10.70.10">
    <property type="entry name" value="Complement Module, domain 1"/>
    <property type="match status" value="1"/>
</dbReference>
<dbReference type="InterPro" id="IPR008735">
    <property type="entry name" value="PSP94"/>
</dbReference>
<dbReference type="GeneID" id="116546621"/>
<organism evidence="7 8">
    <name type="scientific">Sapajus apella</name>
    <name type="common">Brown-capped capuchin</name>
    <name type="synonym">Cebus apella</name>
    <dbReference type="NCBI Taxonomy" id="9515"/>
    <lineage>
        <taxon>Eukaryota</taxon>
        <taxon>Metazoa</taxon>
        <taxon>Chordata</taxon>
        <taxon>Craniata</taxon>
        <taxon>Vertebrata</taxon>
        <taxon>Euteleostomi</taxon>
        <taxon>Mammalia</taxon>
        <taxon>Eutheria</taxon>
        <taxon>Euarchontoglires</taxon>
        <taxon>Primates</taxon>
        <taxon>Haplorrhini</taxon>
        <taxon>Platyrrhini</taxon>
        <taxon>Cebidae</taxon>
        <taxon>Cebinae</taxon>
        <taxon>Sapajus</taxon>
    </lineage>
</organism>
<comment type="subcellular location">
    <subcellularLocation>
        <location evidence="1 6">Secreted</location>
    </subcellularLocation>
</comment>
<dbReference type="GO" id="GO:0005576">
    <property type="term" value="C:extracellular region"/>
    <property type="evidence" value="ECO:0007669"/>
    <property type="project" value="UniProtKB-SubCell"/>
</dbReference>
<evidence type="ECO:0000256" key="2">
    <source>
        <dbReference type="ARBA" id="ARBA00010352"/>
    </source>
</evidence>
<comment type="similarity">
    <text evidence="2 6">Belongs to the beta-microseminoprotein family.</text>
</comment>